<evidence type="ECO:0000256" key="4">
    <source>
        <dbReference type="ARBA" id="ARBA00022496"/>
    </source>
</evidence>
<dbReference type="InterPro" id="IPR051313">
    <property type="entry name" value="Bact_iron-sidero_bind"/>
</dbReference>
<dbReference type="Proteomes" id="UP000244173">
    <property type="component" value="Chromosome"/>
</dbReference>
<dbReference type="GO" id="GO:0030288">
    <property type="term" value="C:outer membrane-bounded periplasmic space"/>
    <property type="evidence" value="ECO:0007669"/>
    <property type="project" value="TreeGrafter"/>
</dbReference>
<sequence>MPSLNTGSDRISRRRLLFATALAALPSQARTPLQHRQPRVITLEYHATEMVLALGVTPVGVADTGGYSRWVGVEKARLATAINVGNRQQPSLEAIAMLRPDLIVAVDFRHASLKALLERIAPTLMLSSSEREGLAAVFEDHRQLALTLGLETRAGLALTVLDDCLARERNRLAAAGWAGKPLAILQHIAGVPQMWAFAGNSVPGGVQKALGLGGPWLHERARQGITVKTVEELLVLDVTLALLGGAPPQTPVWKQAPAVRHERLLVLPDGLWPFGGPVSTVRLVRALSTALLRRGHADRP</sequence>
<keyword evidence="5" id="KW-0732">Signal</keyword>
<dbReference type="KEGG" id="maer:DAI18_18615"/>
<dbReference type="PRINTS" id="PR01715">
    <property type="entry name" value="FERRIBNDNGPP"/>
</dbReference>
<keyword evidence="3" id="KW-0813">Transport</keyword>
<protein>
    <submittedName>
        <fullName evidence="7">Iron-siderophore ABC transporter substrate-binding protein</fullName>
    </submittedName>
</protein>
<dbReference type="PANTHER" id="PTHR30532:SF1">
    <property type="entry name" value="IRON(3+)-HYDROXAMATE-BINDING PROTEIN FHUD"/>
    <property type="match status" value="1"/>
</dbReference>
<evidence type="ECO:0000256" key="3">
    <source>
        <dbReference type="ARBA" id="ARBA00022448"/>
    </source>
</evidence>
<dbReference type="InterPro" id="IPR002491">
    <property type="entry name" value="ABC_transptr_periplasmic_BD"/>
</dbReference>
<dbReference type="GO" id="GO:1901678">
    <property type="term" value="P:iron coordination entity transport"/>
    <property type="evidence" value="ECO:0007669"/>
    <property type="project" value="UniProtKB-ARBA"/>
</dbReference>
<dbReference type="STRING" id="1122240.GCA_000620105_02826"/>
<proteinExistence type="inferred from homology"/>
<dbReference type="Gene3D" id="3.40.50.1980">
    <property type="entry name" value="Nitrogenase molybdenum iron protein domain"/>
    <property type="match status" value="2"/>
</dbReference>
<keyword evidence="8" id="KW-1185">Reference proteome</keyword>
<keyword evidence="4" id="KW-0406">Ion transport</keyword>
<organism evidence="7 8">
    <name type="scientific">Microvirgula aerodenitrificans</name>
    <dbReference type="NCBI Taxonomy" id="57480"/>
    <lineage>
        <taxon>Bacteria</taxon>
        <taxon>Pseudomonadati</taxon>
        <taxon>Pseudomonadota</taxon>
        <taxon>Betaproteobacteria</taxon>
        <taxon>Neisseriales</taxon>
        <taxon>Aquaspirillaceae</taxon>
        <taxon>Microvirgula</taxon>
    </lineage>
</organism>
<dbReference type="CDD" id="cd01146">
    <property type="entry name" value="FhuD"/>
    <property type="match status" value="1"/>
</dbReference>
<dbReference type="OrthoDB" id="9793175at2"/>
<evidence type="ECO:0000313" key="7">
    <source>
        <dbReference type="EMBL" id="AVY95831.1"/>
    </source>
</evidence>
<accession>A0A2S0PEP7</accession>
<dbReference type="EMBL" id="CP028519">
    <property type="protein sequence ID" value="AVY95831.1"/>
    <property type="molecule type" value="Genomic_DNA"/>
</dbReference>
<evidence type="ECO:0000256" key="2">
    <source>
        <dbReference type="ARBA" id="ARBA00008814"/>
    </source>
</evidence>
<reference evidence="7 8" key="1">
    <citation type="submission" date="2018-04" db="EMBL/GenBank/DDBJ databases">
        <title>Denitrifier Microvirgula.</title>
        <authorList>
            <person name="Anderson E."/>
            <person name="Jang J."/>
            <person name="Ishii S."/>
        </authorList>
    </citation>
    <scope>NUCLEOTIDE SEQUENCE [LARGE SCALE GENOMIC DNA]</scope>
    <source>
        <strain evidence="7 8">BE2.4</strain>
    </source>
</reference>
<dbReference type="PROSITE" id="PS50983">
    <property type="entry name" value="FE_B12_PBP"/>
    <property type="match status" value="1"/>
</dbReference>
<evidence type="ECO:0000256" key="1">
    <source>
        <dbReference type="ARBA" id="ARBA00004196"/>
    </source>
</evidence>
<name>A0A2S0PEP7_9NEIS</name>
<dbReference type="AlphaFoldDB" id="A0A2S0PEP7"/>
<dbReference type="RefSeq" id="WP_084300181.1">
    <property type="nucleotide sequence ID" value="NZ_CP028519.1"/>
</dbReference>
<dbReference type="PANTHER" id="PTHR30532">
    <property type="entry name" value="IRON III DICITRATE-BINDING PERIPLASMIC PROTEIN"/>
    <property type="match status" value="1"/>
</dbReference>
<comment type="subcellular location">
    <subcellularLocation>
        <location evidence="1">Cell envelope</location>
    </subcellularLocation>
</comment>
<gene>
    <name evidence="7" type="ORF">DAI18_18615</name>
</gene>
<keyword evidence="4" id="KW-0410">Iron transport</keyword>
<evidence type="ECO:0000259" key="6">
    <source>
        <dbReference type="PROSITE" id="PS50983"/>
    </source>
</evidence>
<evidence type="ECO:0000256" key="5">
    <source>
        <dbReference type="ARBA" id="ARBA00022729"/>
    </source>
</evidence>
<keyword evidence="4" id="KW-0408">Iron</keyword>
<evidence type="ECO:0000313" key="8">
    <source>
        <dbReference type="Proteomes" id="UP000244173"/>
    </source>
</evidence>
<dbReference type="SUPFAM" id="SSF53807">
    <property type="entry name" value="Helical backbone' metal receptor"/>
    <property type="match status" value="1"/>
</dbReference>
<dbReference type="Pfam" id="PF01497">
    <property type="entry name" value="Peripla_BP_2"/>
    <property type="match status" value="1"/>
</dbReference>
<comment type="similarity">
    <text evidence="2">Belongs to the bacterial solute-binding protein 8 family.</text>
</comment>
<feature type="domain" description="Fe/B12 periplasmic-binding" evidence="6">
    <location>
        <begin position="39"/>
        <end position="295"/>
    </location>
</feature>